<dbReference type="Proteomes" id="UP000800082">
    <property type="component" value="Unassembled WGS sequence"/>
</dbReference>
<accession>A0A6A5R6P7</accession>
<feature type="chain" id="PRO_5025463056" evidence="1">
    <location>
        <begin position="21"/>
        <end position="359"/>
    </location>
</feature>
<name>A0A6A5R6P7_9PLEO</name>
<keyword evidence="3" id="KW-1185">Reference proteome</keyword>
<keyword evidence="1" id="KW-0732">Signal</keyword>
<sequence length="359" mass="38012">MKTTASFFLLAVSFLAAAAASPSTSALYTLSILGQDPKLNGSAVVVKDESGANTFPNPLGIFSTGEPHHPYTFTVATVSEKDNLYEVKSTVSQKHLILNGDPIAPQLFEVPVGGDPAAAPNKTITRTKFLILNEFDMMVLKSAEDTKNSNGEFQGQGSWRACNRSTADYQLYWFDGLSNLTALLGNCEGVRLVLEKAKPSASSSVVPPTTLSTSRSITDVPASTAATSGSITEVSTATTKPTTTIPAPTPTAVARVTIRIFNDQSGANAEATIFADGSSHSIPELFRGTAIDITGSIVGTSAQLVGFSDSTRCSLVNLNVRDWVVELDGRAKNFADLDHDHSKAAPVWLGGFTFQCRRA</sequence>
<feature type="signal peptide" evidence="1">
    <location>
        <begin position="1"/>
        <end position="20"/>
    </location>
</feature>
<proteinExistence type="predicted"/>
<dbReference type="AlphaFoldDB" id="A0A6A5R6P7"/>
<gene>
    <name evidence="2" type="ORF">M421DRAFT_426487</name>
</gene>
<protein>
    <submittedName>
        <fullName evidence="2">Uncharacterized protein</fullName>
    </submittedName>
</protein>
<dbReference type="RefSeq" id="XP_033443121.1">
    <property type="nucleotide sequence ID" value="XM_033594408.1"/>
</dbReference>
<reference evidence="2" key="1">
    <citation type="journal article" date="2020" name="Stud. Mycol.">
        <title>101 Dothideomycetes genomes: a test case for predicting lifestyles and emergence of pathogens.</title>
        <authorList>
            <person name="Haridas S."/>
            <person name="Albert R."/>
            <person name="Binder M."/>
            <person name="Bloem J."/>
            <person name="Labutti K."/>
            <person name="Salamov A."/>
            <person name="Andreopoulos B."/>
            <person name="Baker S."/>
            <person name="Barry K."/>
            <person name="Bills G."/>
            <person name="Bluhm B."/>
            <person name="Cannon C."/>
            <person name="Castanera R."/>
            <person name="Culley D."/>
            <person name="Daum C."/>
            <person name="Ezra D."/>
            <person name="Gonzalez J."/>
            <person name="Henrissat B."/>
            <person name="Kuo A."/>
            <person name="Liang C."/>
            <person name="Lipzen A."/>
            <person name="Lutzoni F."/>
            <person name="Magnuson J."/>
            <person name="Mondo S."/>
            <person name="Nolan M."/>
            <person name="Ohm R."/>
            <person name="Pangilinan J."/>
            <person name="Park H.-J."/>
            <person name="Ramirez L."/>
            <person name="Alfaro M."/>
            <person name="Sun H."/>
            <person name="Tritt A."/>
            <person name="Yoshinaga Y."/>
            <person name="Zwiers L.-H."/>
            <person name="Turgeon B."/>
            <person name="Goodwin S."/>
            <person name="Spatafora J."/>
            <person name="Crous P."/>
            <person name="Grigoriev I."/>
        </authorList>
    </citation>
    <scope>NUCLEOTIDE SEQUENCE</scope>
    <source>
        <strain evidence="2">CBS 183.55</strain>
    </source>
</reference>
<dbReference type="EMBL" id="ML979014">
    <property type="protein sequence ID" value="KAF1922868.1"/>
    <property type="molecule type" value="Genomic_DNA"/>
</dbReference>
<organism evidence="2 3">
    <name type="scientific">Didymella exigua CBS 183.55</name>
    <dbReference type="NCBI Taxonomy" id="1150837"/>
    <lineage>
        <taxon>Eukaryota</taxon>
        <taxon>Fungi</taxon>
        <taxon>Dikarya</taxon>
        <taxon>Ascomycota</taxon>
        <taxon>Pezizomycotina</taxon>
        <taxon>Dothideomycetes</taxon>
        <taxon>Pleosporomycetidae</taxon>
        <taxon>Pleosporales</taxon>
        <taxon>Pleosporineae</taxon>
        <taxon>Didymellaceae</taxon>
        <taxon>Didymella</taxon>
    </lineage>
</organism>
<evidence type="ECO:0000256" key="1">
    <source>
        <dbReference type="SAM" id="SignalP"/>
    </source>
</evidence>
<evidence type="ECO:0000313" key="2">
    <source>
        <dbReference type="EMBL" id="KAF1922868.1"/>
    </source>
</evidence>
<evidence type="ECO:0000313" key="3">
    <source>
        <dbReference type="Proteomes" id="UP000800082"/>
    </source>
</evidence>
<dbReference type="OrthoDB" id="3497702at2759"/>
<dbReference type="GeneID" id="54352076"/>